<name>A0A9I9EDH3_CUCME</name>
<dbReference type="Gramene" id="MELO3C032038.2.1">
    <property type="protein sequence ID" value="MELO3C032038.2.1"/>
    <property type="gene ID" value="MELO3C032038.2"/>
</dbReference>
<accession>A0A9I9EDH3</accession>
<dbReference type="AlphaFoldDB" id="A0A9I9EDH3"/>
<organism evidence="1">
    <name type="scientific">Cucumis melo</name>
    <name type="common">Muskmelon</name>
    <dbReference type="NCBI Taxonomy" id="3656"/>
    <lineage>
        <taxon>Eukaryota</taxon>
        <taxon>Viridiplantae</taxon>
        <taxon>Streptophyta</taxon>
        <taxon>Embryophyta</taxon>
        <taxon>Tracheophyta</taxon>
        <taxon>Spermatophyta</taxon>
        <taxon>Magnoliopsida</taxon>
        <taxon>eudicotyledons</taxon>
        <taxon>Gunneridae</taxon>
        <taxon>Pentapetalae</taxon>
        <taxon>rosids</taxon>
        <taxon>fabids</taxon>
        <taxon>Cucurbitales</taxon>
        <taxon>Cucurbitaceae</taxon>
        <taxon>Benincaseae</taxon>
        <taxon>Cucumis</taxon>
    </lineage>
</organism>
<reference evidence="1" key="1">
    <citation type="submission" date="2023-03" db="UniProtKB">
        <authorList>
            <consortium name="EnsemblPlants"/>
        </authorList>
    </citation>
    <scope>IDENTIFICATION</scope>
</reference>
<sequence>MDFLREERGLFSIQSGVNVMNDRKVFQPFLSAPSGFGKLLDERHFCCFVSKVKECVVYLFLERSAV</sequence>
<protein>
    <submittedName>
        <fullName evidence="1">Uncharacterized protein</fullName>
    </submittedName>
</protein>
<evidence type="ECO:0000313" key="1">
    <source>
        <dbReference type="EnsemblPlants" id="MELO3C032038.2.1"/>
    </source>
</evidence>
<dbReference type="EnsemblPlants" id="MELO3C032038.2.1">
    <property type="protein sequence ID" value="MELO3C032038.2.1"/>
    <property type="gene ID" value="MELO3C032038.2"/>
</dbReference>
<proteinExistence type="predicted"/>